<gene>
    <name evidence="6" type="ORF">GO755_06270</name>
</gene>
<protein>
    <submittedName>
        <fullName evidence="6">TetR family transcriptional regulator</fullName>
    </submittedName>
</protein>
<evidence type="ECO:0000313" key="7">
    <source>
        <dbReference type="Proteomes" id="UP000436006"/>
    </source>
</evidence>
<dbReference type="PANTHER" id="PTHR47506:SF1">
    <property type="entry name" value="HTH-TYPE TRANSCRIPTIONAL REGULATOR YJDC"/>
    <property type="match status" value="1"/>
</dbReference>
<evidence type="ECO:0000313" key="6">
    <source>
        <dbReference type="EMBL" id="MVM29630.1"/>
    </source>
</evidence>
<organism evidence="6 7">
    <name type="scientific">Spirosoma arboris</name>
    <dbReference type="NCBI Taxonomy" id="2682092"/>
    <lineage>
        <taxon>Bacteria</taxon>
        <taxon>Pseudomonadati</taxon>
        <taxon>Bacteroidota</taxon>
        <taxon>Cytophagia</taxon>
        <taxon>Cytophagales</taxon>
        <taxon>Cytophagaceae</taxon>
        <taxon>Spirosoma</taxon>
    </lineage>
</organism>
<dbReference type="Gene3D" id="1.10.357.10">
    <property type="entry name" value="Tetracycline Repressor, domain 2"/>
    <property type="match status" value="1"/>
</dbReference>
<evidence type="ECO:0000256" key="1">
    <source>
        <dbReference type="ARBA" id="ARBA00023015"/>
    </source>
</evidence>
<accession>A0A7K1S7A3</accession>
<dbReference type="PROSITE" id="PS50977">
    <property type="entry name" value="HTH_TETR_2"/>
    <property type="match status" value="1"/>
</dbReference>
<dbReference type="Proteomes" id="UP000436006">
    <property type="component" value="Unassembled WGS sequence"/>
</dbReference>
<reference evidence="6 7" key="1">
    <citation type="submission" date="2019-12" db="EMBL/GenBank/DDBJ databases">
        <title>Spirosoma sp. HMF4905 genome sequencing and assembly.</title>
        <authorList>
            <person name="Kang H."/>
            <person name="Cha I."/>
            <person name="Kim H."/>
            <person name="Joh K."/>
        </authorList>
    </citation>
    <scope>NUCLEOTIDE SEQUENCE [LARGE SCALE GENOMIC DNA]</scope>
    <source>
        <strain evidence="6 7">HMF4905</strain>
    </source>
</reference>
<dbReference type="PANTHER" id="PTHR47506">
    <property type="entry name" value="TRANSCRIPTIONAL REGULATORY PROTEIN"/>
    <property type="match status" value="1"/>
</dbReference>
<dbReference type="AlphaFoldDB" id="A0A7K1S7A3"/>
<dbReference type="InterPro" id="IPR009057">
    <property type="entry name" value="Homeodomain-like_sf"/>
</dbReference>
<dbReference type="SUPFAM" id="SSF48498">
    <property type="entry name" value="Tetracyclin repressor-like, C-terminal domain"/>
    <property type="match status" value="1"/>
</dbReference>
<evidence type="ECO:0000256" key="2">
    <source>
        <dbReference type="ARBA" id="ARBA00023125"/>
    </source>
</evidence>
<evidence type="ECO:0000256" key="4">
    <source>
        <dbReference type="PROSITE-ProRule" id="PRU00335"/>
    </source>
</evidence>
<dbReference type="Pfam" id="PF00440">
    <property type="entry name" value="TetR_N"/>
    <property type="match status" value="1"/>
</dbReference>
<sequence length="187" mass="21085">MKTNSSEKARPSETRDRIIDTASRLFYKQGYNLTGINQLINEAAVAKASLYQHFPSKEDLLIAYLTKTSNEWFIGLNDYLAPYVMPKTKVLAAFDLLLDFSETVAFRGCHFQNIISEVPQESEAVRAIIRNHKARMRQFFTDLLSGTDQAEQADAVTVLFEGALIAGQMQQNAWPVQAAHTLLEKLL</sequence>
<evidence type="ECO:0000256" key="3">
    <source>
        <dbReference type="ARBA" id="ARBA00023163"/>
    </source>
</evidence>
<comment type="caution">
    <text evidence="6">The sequence shown here is derived from an EMBL/GenBank/DDBJ whole genome shotgun (WGS) entry which is preliminary data.</text>
</comment>
<feature type="domain" description="HTH tetR-type" evidence="5">
    <location>
        <begin position="12"/>
        <end position="72"/>
    </location>
</feature>
<dbReference type="GO" id="GO:0003677">
    <property type="term" value="F:DNA binding"/>
    <property type="evidence" value="ECO:0007669"/>
    <property type="project" value="UniProtKB-UniRule"/>
</dbReference>
<name>A0A7K1S7A3_9BACT</name>
<keyword evidence="1" id="KW-0805">Transcription regulation</keyword>
<dbReference type="SUPFAM" id="SSF46689">
    <property type="entry name" value="Homeodomain-like"/>
    <property type="match status" value="1"/>
</dbReference>
<dbReference type="InterPro" id="IPR036271">
    <property type="entry name" value="Tet_transcr_reg_TetR-rel_C_sf"/>
</dbReference>
<dbReference type="InterPro" id="IPR001647">
    <property type="entry name" value="HTH_TetR"/>
</dbReference>
<proteinExistence type="predicted"/>
<keyword evidence="2 4" id="KW-0238">DNA-binding</keyword>
<keyword evidence="7" id="KW-1185">Reference proteome</keyword>
<keyword evidence="3" id="KW-0804">Transcription</keyword>
<dbReference type="PRINTS" id="PR00455">
    <property type="entry name" value="HTHTETR"/>
</dbReference>
<evidence type="ECO:0000259" key="5">
    <source>
        <dbReference type="PROSITE" id="PS50977"/>
    </source>
</evidence>
<dbReference type="EMBL" id="WPIN01000002">
    <property type="protein sequence ID" value="MVM29630.1"/>
    <property type="molecule type" value="Genomic_DNA"/>
</dbReference>
<dbReference type="RefSeq" id="WP_157583868.1">
    <property type="nucleotide sequence ID" value="NZ_WPIN01000002.1"/>
</dbReference>
<feature type="DNA-binding region" description="H-T-H motif" evidence="4">
    <location>
        <begin position="35"/>
        <end position="54"/>
    </location>
</feature>